<feature type="transmembrane region" description="Helical" evidence="6">
    <location>
        <begin position="689"/>
        <end position="712"/>
    </location>
</feature>
<feature type="transmembrane region" description="Helical" evidence="6">
    <location>
        <begin position="487"/>
        <end position="503"/>
    </location>
</feature>
<feature type="region of interest" description="Disordered" evidence="5">
    <location>
        <begin position="1"/>
        <end position="27"/>
    </location>
</feature>
<feature type="domain" description="Anoctamin transmembrane" evidence="7">
    <location>
        <begin position="240"/>
        <end position="722"/>
    </location>
</feature>
<accession>A0ABN9TLP6</accession>
<evidence type="ECO:0000256" key="5">
    <source>
        <dbReference type="SAM" id="MobiDB-lite"/>
    </source>
</evidence>
<feature type="transmembrane region" description="Helical" evidence="6">
    <location>
        <begin position="364"/>
        <end position="389"/>
    </location>
</feature>
<evidence type="ECO:0000259" key="7">
    <source>
        <dbReference type="Pfam" id="PF04547"/>
    </source>
</evidence>
<reference evidence="8" key="1">
    <citation type="submission" date="2023-10" db="EMBL/GenBank/DDBJ databases">
        <authorList>
            <person name="Chen Y."/>
            <person name="Shah S."/>
            <person name="Dougan E. K."/>
            <person name="Thang M."/>
            <person name="Chan C."/>
        </authorList>
    </citation>
    <scope>NUCLEOTIDE SEQUENCE [LARGE SCALE GENOMIC DNA]</scope>
</reference>
<dbReference type="InterPro" id="IPR007632">
    <property type="entry name" value="Anoctamin"/>
</dbReference>
<dbReference type="Pfam" id="PF04547">
    <property type="entry name" value="Anoctamin"/>
    <property type="match status" value="1"/>
</dbReference>
<evidence type="ECO:0000256" key="1">
    <source>
        <dbReference type="ARBA" id="ARBA00004141"/>
    </source>
</evidence>
<sequence length="740" mass="82059">MTAATSVITDDCHKENTAPGKGSSGASAPAVEAVCKDLAEQHLEVTRLPAAEQGGRSGLGVSAVFEQLCLEAEHEGLSKRLSGSPFSDGAARWPAERFQFPAWGLSGEEVALAEFQAADGELFEGFAGATERGGPGPPFFEPWERLALTLRMLERAVARQAAAVAAAPARPRGAVPALSCWRCPEVGADGQTPLVQGLLQSGWLESVLPLHEAAAPLGWRTLAERWCLRGPLREAGIDDIHREFGDDVAYYFVFMRTFTVWLLPLAVLGPVACCTTWLLGDSVDDSLAMPFYALLVVLWASLFPRLTERADSHFACRWGRWHLFADRVGISVHESPLRPTFRAEINPLTGEVEYSFPRWRRWPLYARSAAVTSIMLCVAFAVMVCSLNLQGAVQGPDDARAQGFEKSGSRFHVPCLAAWARPGQILDPTGEGDPLFFGYITLIPVVLHVIGIAVLNAIYRRVATALTEGENHRTEADFHNALVIKRFLFEAFDAYIALFYIAFYERDPVSLQWTLRSLYTADVVRRVLLETVLPLVGLQVGSWRRIRSSARRKKDEDGAFPSRGAAERWELEAARGELEDFGDYLEMVIEFGYVTLFASAFPLAACLSVCANVVEVHSDAVRLRHALRRPPPMAAGGMPPAWRTVIRSICWLSVLTNVLLFGFSSQQMMQFFPSFFKELDADEHKVRQQGVWVLFGLENVLLAMCTGLSLAVRREPKWVWRALRGRELRVRRALVEARCR</sequence>
<keyword evidence="3 6" id="KW-1133">Transmembrane helix</keyword>
<dbReference type="PANTHER" id="PTHR12308:SF73">
    <property type="entry name" value="ANOCTAMIN"/>
    <property type="match status" value="1"/>
</dbReference>
<organism evidence="8 9">
    <name type="scientific">Prorocentrum cordatum</name>
    <dbReference type="NCBI Taxonomy" id="2364126"/>
    <lineage>
        <taxon>Eukaryota</taxon>
        <taxon>Sar</taxon>
        <taxon>Alveolata</taxon>
        <taxon>Dinophyceae</taxon>
        <taxon>Prorocentrales</taxon>
        <taxon>Prorocentraceae</taxon>
        <taxon>Prorocentrum</taxon>
    </lineage>
</organism>
<dbReference type="InterPro" id="IPR049452">
    <property type="entry name" value="Anoctamin_TM"/>
</dbReference>
<evidence type="ECO:0000256" key="3">
    <source>
        <dbReference type="ARBA" id="ARBA00022989"/>
    </source>
</evidence>
<evidence type="ECO:0000313" key="9">
    <source>
        <dbReference type="Proteomes" id="UP001189429"/>
    </source>
</evidence>
<comment type="caution">
    <text evidence="8">The sequence shown here is derived from an EMBL/GenBank/DDBJ whole genome shotgun (WGS) entry which is preliminary data.</text>
</comment>
<feature type="transmembrane region" description="Helical" evidence="6">
    <location>
        <begin position="286"/>
        <end position="303"/>
    </location>
</feature>
<dbReference type="Proteomes" id="UP001189429">
    <property type="component" value="Unassembled WGS sequence"/>
</dbReference>
<proteinExistence type="predicted"/>
<protein>
    <recommendedName>
        <fullName evidence="7">Anoctamin transmembrane domain-containing protein</fullName>
    </recommendedName>
</protein>
<feature type="transmembrane region" description="Helical" evidence="6">
    <location>
        <begin position="260"/>
        <end position="280"/>
    </location>
</feature>
<evidence type="ECO:0000256" key="6">
    <source>
        <dbReference type="SAM" id="Phobius"/>
    </source>
</evidence>
<evidence type="ECO:0000313" key="8">
    <source>
        <dbReference type="EMBL" id="CAK0846502.1"/>
    </source>
</evidence>
<comment type="subcellular location">
    <subcellularLocation>
        <location evidence="1">Membrane</location>
        <topology evidence="1">Multi-pass membrane protein</topology>
    </subcellularLocation>
</comment>
<keyword evidence="9" id="KW-1185">Reference proteome</keyword>
<dbReference type="PANTHER" id="PTHR12308">
    <property type="entry name" value="ANOCTAMIN"/>
    <property type="match status" value="1"/>
</dbReference>
<gene>
    <name evidence="8" type="ORF">PCOR1329_LOCUS39980</name>
</gene>
<evidence type="ECO:0000256" key="2">
    <source>
        <dbReference type="ARBA" id="ARBA00022692"/>
    </source>
</evidence>
<feature type="transmembrane region" description="Helical" evidence="6">
    <location>
        <begin position="436"/>
        <end position="459"/>
    </location>
</feature>
<keyword evidence="2 6" id="KW-0812">Transmembrane</keyword>
<dbReference type="EMBL" id="CAUYUJ010014827">
    <property type="protein sequence ID" value="CAK0846502.1"/>
    <property type="molecule type" value="Genomic_DNA"/>
</dbReference>
<name>A0ABN9TLP6_9DINO</name>
<feature type="transmembrane region" description="Helical" evidence="6">
    <location>
        <begin position="649"/>
        <end position="669"/>
    </location>
</feature>
<evidence type="ECO:0000256" key="4">
    <source>
        <dbReference type="ARBA" id="ARBA00023136"/>
    </source>
</evidence>
<keyword evidence="4 6" id="KW-0472">Membrane</keyword>